<gene>
    <name evidence="5" type="ORF">GCM10007977_031210</name>
</gene>
<protein>
    <recommendedName>
        <fullName evidence="4">FtsK domain-containing protein</fullName>
    </recommendedName>
</protein>
<evidence type="ECO:0000256" key="1">
    <source>
        <dbReference type="ARBA" id="ARBA00022741"/>
    </source>
</evidence>
<dbReference type="Gene3D" id="3.40.50.300">
    <property type="entry name" value="P-loop containing nucleotide triphosphate hydrolases"/>
    <property type="match status" value="1"/>
</dbReference>
<evidence type="ECO:0000313" key="5">
    <source>
        <dbReference type="EMBL" id="GGM27730.1"/>
    </source>
</evidence>
<evidence type="ECO:0000259" key="4">
    <source>
        <dbReference type="PROSITE" id="PS50901"/>
    </source>
</evidence>
<keyword evidence="2 3" id="KW-0067">ATP-binding</keyword>
<dbReference type="Pfam" id="PF01580">
    <property type="entry name" value="FtsK_SpoIIIE"/>
    <property type="match status" value="1"/>
</dbReference>
<keyword evidence="6" id="KW-1185">Reference proteome</keyword>
<accession>A0A917TME7</accession>
<organism evidence="5 6">
    <name type="scientific">Dactylosporangium sucinum</name>
    <dbReference type="NCBI Taxonomy" id="1424081"/>
    <lineage>
        <taxon>Bacteria</taxon>
        <taxon>Bacillati</taxon>
        <taxon>Actinomycetota</taxon>
        <taxon>Actinomycetes</taxon>
        <taxon>Micromonosporales</taxon>
        <taxon>Micromonosporaceae</taxon>
        <taxon>Dactylosporangium</taxon>
    </lineage>
</organism>
<dbReference type="GO" id="GO:0005524">
    <property type="term" value="F:ATP binding"/>
    <property type="evidence" value="ECO:0007669"/>
    <property type="project" value="UniProtKB-UniRule"/>
</dbReference>
<sequence>MDSAGVMSTVDAFARASFSLGDPMNLFTARVSDEGSSGRTLSIFDPIFLGIDEFGQPVHLPMIFRNILIGGEPGAGKSSLLNTIVGHAALSPDVRLCLLDGKQVELGLWRDAADVFVGPDIDLAIRTLQRLQTVMDNRYGYLLSHRRRKIGRDDQFGQILAAIDEIALFSATLGTKEQRELFSALVRDIVSRGRAVGIIVAAATQRPSSDIIPTSLRDLFAWRFAGRCTTDVSSDIVLGHGWAARGYSSNTVDPSNQGAGFLIAEGGIPQLVKAAYLTDTDIIRLADYAVLLRQRHKERLKEAS</sequence>
<dbReference type="EMBL" id="BMPI01000013">
    <property type="protein sequence ID" value="GGM27730.1"/>
    <property type="molecule type" value="Genomic_DNA"/>
</dbReference>
<feature type="domain" description="FtsK" evidence="4">
    <location>
        <begin position="44"/>
        <end position="235"/>
    </location>
</feature>
<evidence type="ECO:0000313" key="6">
    <source>
        <dbReference type="Proteomes" id="UP000642070"/>
    </source>
</evidence>
<dbReference type="PROSITE" id="PS50901">
    <property type="entry name" value="FTSK"/>
    <property type="match status" value="1"/>
</dbReference>
<dbReference type="Proteomes" id="UP000642070">
    <property type="component" value="Unassembled WGS sequence"/>
</dbReference>
<dbReference type="PANTHER" id="PTHR22683">
    <property type="entry name" value="SPORULATION PROTEIN RELATED"/>
    <property type="match status" value="1"/>
</dbReference>
<dbReference type="AlphaFoldDB" id="A0A917TME7"/>
<dbReference type="InterPro" id="IPR002543">
    <property type="entry name" value="FtsK_dom"/>
</dbReference>
<dbReference type="SUPFAM" id="SSF52540">
    <property type="entry name" value="P-loop containing nucleoside triphosphate hydrolases"/>
    <property type="match status" value="1"/>
</dbReference>
<dbReference type="InterPro" id="IPR027417">
    <property type="entry name" value="P-loop_NTPase"/>
</dbReference>
<evidence type="ECO:0000256" key="2">
    <source>
        <dbReference type="ARBA" id="ARBA00022840"/>
    </source>
</evidence>
<dbReference type="PANTHER" id="PTHR22683:SF41">
    <property type="entry name" value="DNA TRANSLOCASE FTSK"/>
    <property type="match status" value="1"/>
</dbReference>
<name>A0A917TME7_9ACTN</name>
<proteinExistence type="predicted"/>
<keyword evidence="1 3" id="KW-0547">Nucleotide-binding</keyword>
<reference evidence="5" key="2">
    <citation type="submission" date="2020-09" db="EMBL/GenBank/DDBJ databases">
        <authorList>
            <person name="Sun Q."/>
            <person name="Ohkuma M."/>
        </authorList>
    </citation>
    <scope>NUCLEOTIDE SEQUENCE</scope>
    <source>
        <strain evidence="5">JCM 19831</strain>
    </source>
</reference>
<dbReference type="InterPro" id="IPR050206">
    <property type="entry name" value="FtsK/SpoIIIE/SftA"/>
</dbReference>
<dbReference type="GO" id="GO:0003677">
    <property type="term" value="F:DNA binding"/>
    <property type="evidence" value="ECO:0007669"/>
    <property type="project" value="InterPro"/>
</dbReference>
<comment type="caution">
    <text evidence="5">The sequence shown here is derived from an EMBL/GenBank/DDBJ whole genome shotgun (WGS) entry which is preliminary data.</text>
</comment>
<feature type="binding site" evidence="3">
    <location>
        <begin position="71"/>
        <end position="78"/>
    </location>
    <ligand>
        <name>ATP</name>
        <dbReference type="ChEBI" id="CHEBI:30616"/>
    </ligand>
</feature>
<evidence type="ECO:0000256" key="3">
    <source>
        <dbReference type="PROSITE-ProRule" id="PRU00289"/>
    </source>
</evidence>
<reference evidence="5" key="1">
    <citation type="journal article" date="2014" name="Int. J. Syst. Evol. Microbiol.">
        <title>Complete genome sequence of Corynebacterium casei LMG S-19264T (=DSM 44701T), isolated from a smear-ripened cheese.</title>
        <authorList>
            <consortium name="US DOE Joint Genome Institute (JGI-PGF)"/>
            <person name="Walter F."/>
            <person name="Albersmeier A."/>
            <person name="Kalinowski J."/>
            <person name="Ruckert C."/>
        </authorList>
    </citation>
    <scope>NUCLEOTIDE SEQUENCE</scope>
    <source>
        <strain evidence="5">JCM 19831</strain>
    </source>
</reference>